<dbReference type="InterPro" id="IPR002048">
    <property type="entry name" value="EF_hand_dom"/>
</dbReference>
<sequence>VELELYDPGDAVYYVNNERGIVNSSALNNSFGNLTLRYSGQRASEWFEVTGLIPHATVMIMRTQSLKFVQPKHVTVVMNYSYGPFSPCPAVPIGCTEYNLTEAQREVDMWSNFARSNYSSNATQAWEAMAEPIAIGGTVAWNRFGALWKMWPSSSGRRSTDSWKYAFALMDSNKDLEITRGEFSSAFFFEEASLLQSIKSPASFDVGVGGMVFLVGACCFASVVAAVVLRLDCCCGSCRGKDKKTYRSLPAADGSDAEEAAIFLPETWHDEE</sequence>
<organism evidence="3 4">
    <name type="scientific">Polarella glacialis</name>
    <name type="common">Dinoflagellate</name>
    <dbReference type="NCBI Taxonomy" id="89957"/>
    <lineage>
        <taxon>Eukaryota</taxon>
        <taxon>Sar</taxon>
        <taxon>Alveolata</taxon>
        <taxon>Dinophyceae</taxon>
        <taxon>Suessiales</taxon>
        <taxon>Suessiaceae</taxon>
        <taxon>Polarella</taxon>
    </lineage>
</organism>
<accession>A0A813I4M2</accession>
<evidence type="ECO:0000259" key="2">
    <source>
        <dbReference type="PROSITE" id="PS50222"/>
    </source>
</evidence>
<name>A0A813I4M2_POLGL</name>
<protein>
    <recommendedName>
        <fullName evidence="2">EF-hand domain-containing protein</fullName>
    </recommendedName>
</protein>
<evidence type="ECO:0000313" key="4">
    <source>
        <dbReference type="Proteomes" id="UP000626109"/>
    </source>
</evidence>
<comment type="caution">
    <text evidence="3">The sequence shown here is derived from an EMBL/GenBank/DDBJ whole genome shotgun (WGS) entry which is preliminary data.</text>
</comment>
<keyword evidence="1" id="KW-0472">Membrane</keyword>
<dbReference type="GO" id="GO:0005509">
    <property type="term" value="F:calcium ion binding"/>
    <property type="evidence" value="ECO:0007669"/>
    <property type="project" value="InterPro"/>
</dbReference>
<gene>
    <name evidence="3" type="ORF">PGLA2088_LOCUS5196</name>
</gene>
<feature type="domain" description="EF-hand" evidence="2">
    <location>
        <begin position="158"/>
        <end position="193"/>
    </location>
</feature>
<feature type="non-terminal residue" evidence="3">
    <location>
        <position position="1"/>
    </location>
</feature>
<feature type="transmembrane region" description="Helical" evidence="1">
    <location>
        <begin position="206"/>
        <end position="229"/>
    </location>
</feature>
<reference evidence="3" key="1">
    <citation type="submission" date="2021-02" db="EMBL/GenBank/DDBJ databases">
        <authorList>
            <person name="Dougan E. K."/>
            <person name="Rhodes N."/>
            <person name="Thang M."/>
            <person name="Chan C."/>
        </authorList>
    </citation>
    <scope>NUCLEOTIDE SEQUENCE</scope>
</reference>
<evidence type="ECO:0000313" key="3">
    <source>
        <dbReference type="EMBL" id="CAE8646852.1"/>
    </source>
</evidence>
<proteinExistence type="predicted"/>
<evidence type="ECO:0000256" key="1">
    <source>
        <dbReference type="SAM" id="Phobius"/>
    </source>
</evidence>
<dbReference type="PROSITE" id="PS50222">
    <property type="entry name" value="EF_HAND_2"/>
    <property type="match status" value="1"/>
</dbReference>
<dbReference type="Proteomes" id="UP000626109">
    <property type="component" value="Unassembled WGS sequence"/>
</dbReference>
<dbReference type="AlphaFoldDB" id="A0A813I4M2"/>
<keyword evidence="1" id="KW-1133">Transmembrane helix</keyword>
<keyword evidence="1" id="KW-0812">Transmembrane</keyword>
<feature type="non-terminal residue" evidence="3">
    <location>
        <position position="272"/>
    </location>
</feature>
<dbReference type="EMBL" id="CAJNNW010004894">
    <property type="protein sequence ID" value="CAE8646852.1"/>
    <property type="molecule type" value="Genomic_DNA"/>
</dbReference>